<sequence length="55" mass="6132">ASSTDVERAFSRGSLNVSRLRHSLSDESTRAATVLQSWMSIPGLVHEKELAEMMR</sequence>
<evidence type="ECO:0000313" key="1">
    <source>
        <dbReference type="EMBL" id="KAI0069216.1"/>
    </source>
</evidence>
<dbReference type="EMBL" id="MU277187">
    <property type="protein sequence ID" value="KAI0069216.1"/>
    <property type="molecule type" value="Genomic_DNA"/>
</dbReference>
<protein>
    <submittedName>
        <fullName evidence="1">Uncharacterized protein</fullName>
    </submittedName>
</protein>
<keyword evidence="2" id="KW-1185">Reference proteome</keyword>
<reference evidence="1" key="2">
    <citation type="journal article" date="2022" name="New Phytol.">
        <title>Evolutionary transition to the ectomycorrhizal habit in the genomes of a hyperdiverse lineage of mushroom-forming fungi.</title>
        <authorList>
            <person name="Looney B."/>
            <person name="Miyauchi S."/>
            <person name="Morin E."/>
            <person name="Drula E."/>
            <person name="Courty P.E."/>
            <person name="Kohler A."/>
            <person name="Kuo A."/>
            <person name="LaButti K."/>
            <person name="Pangilinan J."/>
            <person name="Lipzen A."/>
            <person name="Riley R."/>
            <person name="Andreopoulos W."/>
            <person name="He G."/>
            <person name="Johnson J."/>
            <person name="Nolan M."/>
            <person name="Tritt A."/>
            <person name="Barry K.W."/>
            <person name="Grigoriev I.V."/>
            <person name="Nagy L.G."/>
            <person name="Hibbett D."/>
            <person name="Henrissat B."/>
            <person name="Matheny P.B."/>
            <person name="Labbe J."/>
            <person name="Martin F.M."/>
        </authorList>
    </citation>
    <scope>NUCLEOTIDE SEQUENCE</scope>
    <source>
        <strain evidence="1">HHB10654</strain>
    </source>
</reference>
<feature type="non-terminal residue" evidence="1">
    <location>
        <position position="1"/>
    </location>
</feature>
<feature type="non-terminal residue" evidence="1">
    <location>
        <position position="55"/>
    </location>
</feature>
<comment type="caution">
    <text evidence="1">The sequence shown here is derived from an EMBL/GenBank/DDBJ whole genome shotgun (WGS) entry which is preliminary data.</text>
</comment>
<organism evidence="1 2">
    <name type="scientific">Artomyces pyxidatus</name>
    <dbReference type="NCBI Taxonomy" id="48021"/>
    <lineage>
        <taxon>Eukaryota</taxon>
        <taxon>Fungi</taxon>
        <taxon>Dikarya</taxon>
        <taxon>Basidiomycota</taxon>
        <taxon>Agaricomycotina</taxon>
        <taxon>Agaricomycetes</taxon>
        <taxon>Russulales</taxon>
        <taxon>Auriscalpiaceae</taxon>
        <taxon>Artomyces</taxon>
    </lineage>
</organism>
<evidence type="ECO:0000313" key="2">
    <source>
        <dbReference type="Proteomes" id="UP000814140"/>
    </source>
</evidence>
<gene>
    <name evidence="1" type="ORF">BV25DRAFT_1777220</name>
</gene>
<name>A0ACB8TLH9_9AGAM</name>
<dbReference type="Proteomes" id="UP000814140">
    <property type="component" value="Unassembled WGS sequence"/>
</dbReference>
<reference evidence="1" key="1">
    <citation type="submission" date="2021-03" db="EMBL/GenBank/DDBJ databases">
        <authorList>
            <consortium name="DOE Joint Genome Institute"/>
            <person name="Ahrendt S."/>
            <person name="Looney B.P."/>
            <person name="Miyauchi S."/>
            <person name="Morin E."/>
            <person name="Drula E."/>
            <person name="Courty P.E."/>
            <person name="Chicoki N."/>
            <person name="Fauchery L."/>
            <person name="Kohler A."/>
            <person name="Kuo A."/>
            <person name="Labutti K."/>
            <person name="Pangilinan J."/>
            <person name="Lipzen A."/>
            <person name="Riley R."/>
            <person name="Andreopoulos W."/>
            <person name="He G."/>
            <person name="Johnson J."/>
            <person name="Barry K.W."/>
            <person name="Grigoriev I.V."/>
            <person name="Nagy L."/>
            <person name="Hibbett D."/>
            <person name="Henrissat B."/>
            <person name="Matheny P.B."/>
            <person name="Labbe J."/>
            <person name="Martin F."/>
        </authorList>
    </citation>
    <scope>NUCLEOTIDE SEQUENCE</scope>
    <source>
        <strain evidence="1">HHB10654</strain>
    </source>
</reference>
<proteinExistence type="predicted"/>
<accession>A0ACB8TLH9</accession>